<gene>
    <name evidence="1" type="ORF">TNIN_315961</name>
</gene>
<protein>
    <submittedName>
        <fullName evidence="1">Uncharacterized protein</fullName>
    </submittedName>
</protein>
<proteinExistence type="predicted"/>
<dbReference type="Proteomes" id="UP000886998">
    <property type="component" value="Unassembled WGS sequence"/>
</dbReference>
<evidence type="ECO:0000313" key="2">
    <source>
        <dbReference type="Proteomes" id="UP000886998"/>
    </source>
</evidence>
<dbReference type="Gene3D" id="3.30.420.10">
    <property type="entry name" value="Ribonuclease H-like superfamily/Ribonuclease H"/>
    <property type="match status" value="1"/>
</dbReference>
<dbReference type="EMBL" id="BMAV01011562">
    <property type="protein sequence ID" value="GFY57528.1"/>
    <property type="molecule type" value="Genomic_DNA"/>
</dbReference>
<organism evidence="1 2">
    <name type="scientific">Trichonephila inaurata madagascariensis</name>
    <dbReference type="NCBI Taxonomy" id="2747483"/>
    <lineage>
        <taxon>Eukaryota</taxon>
        <taxon>Metazoa</taxon>
        <taxon>Ecdysozoa</taxon>
        <taxon>Arthropoda</taxon>
        <taxon>Chelicerata</taxon>
        <taxon>Arachnida</taxon>
        <taxon>Araneae</taxon>
        <taxon>Araneomorphae</taxon>
        <taxon>Entelegynae</taxon>
        <taxon>Araneoidea</taxon>
        <taxon>Nephilidae</taxon>
        <taxon>Trichonephila</taxon>
        <taxon>Trichonephila inaurata</taxon>
    </lineage>
</organism>
<name>A0A8X7C8B3_9ARAC</name>
<sequence length="79" mass="8946">MAAVHHCHCQKMVKLKWEQLDHPPYSPYTSPCDFQVFGSLKTTSEREELQPGRRTQRHCEGLGLVTAPGILLTRNASAR</sequence>
<accession>A0A8X7C8B3</accession>
<dbReference type="InterPro" id="IPR036397">
    <property type="entry name" value="RNaseH_sf"/>
</dbReference>
<keyword evidence="2" id="KW-1185">Reference proteome</keyword>
<evidence type="ECO:0000313" key="1">
    <source>
        <dbReference type="EMBL" id="GFY57528.1"/>
    </source>
</evidence>
<comment type="caution">
    <text evidence="1">The sequence shown here is derived from an EMBL/GenBank/DDBJ whole genome shotgun (WGS) entry which is preliminary data.</text>
</comment>
<dbReference type="AlphaFoldDB" id="A0A8X7C8B3"/>
<reference evidence="1" key="1">
    <citation type="submission" date="2020-08" db="EMBL/GenBank/DDBJ databases">
        <title>Multicomponent nature underlies the extraordinary mechanical properties of spider dragline silk.</title>
        <authorList>
            <person name="Kono N."/>
            <person name="Nakamura H."/>
            <person name="Mori M."/>
            <person name="Yoshida Y."/>
            <person name="Ohtoshi R."/>
            <person name="Malay A.D."/>
            <person name="Moran D.A.P."/>
            <person name="Tomita M."/>
            <person name="Numata K."/>
            <person name="Arakawa K."/>
        </authorList>
    </citation>
    <scope>NUCLEOTIDE SEQUENCE</scope>
</reference>
<dbReference type="GO" id="GO:0003676">
    <property type="term" value="F:nucleic acid binding"/>
    <property type="evidence" value="ECO:0007669"/>
    <property type="project" value="InterPro"/>
</dbReference>